<accession>A0A391NMZ9</accession>
<name>A0A391NMZ9_9EUKA</name>
<dbReference type="Proteomes" id="UP000265618">
    <property type="component" value="Unassembled WGS sequence"/>
</dbReference>
<dbReference type="EMBL" id="BDIP01002109">
    <property type="protein sequence ID" value="GCA63037.1"/>
    <property type="molecule type" value="Genomic_DNA"/>
</dbReference>
<gene>
    <name evidence="1" type="ORF">KIPB_007461</name>
</gene>
<dbReference type="AlphaFoldDB" id="A0A391NMZ9"/>
<proteinExistence type="predicted"/>
<sequence length="26" mass="2932">THTAGLVTRVHVWAPHMGYGYISIHQ</sequence>
<comment type="caution">
    <text evidence="1">The sequence shown here is derived from an EMBL/GenBank/DDBJ whole genome shotgun (WGS) entry which is preliminary data.</text>
</comment>
<organism evidence="1 2">
    <name type="scientific">Kipferlia bialata</name>
    <dbReference type="NCBI Taxonomy" id="797122"/>
    <lineage>
        <taxon>Eukaryota</taxon>
        <taxon>Metamonada</taxon>
        <taxon>Carpediemonas-like organisms</taxon>
        <taxon>Kipferlia</taxon>
    </lineage>
</organism>
<reference evidence="1 2" key="1">
    <citation type="journal article" date="2018" name="PLoS ONE">
        <title>The draft genome of Kipferlia bialata reveals reductive genome evolution in fornicate parasites.</title>
        <authorList>
            <person name="Tanifuji G."/>
            <person name="Takabayashi S."/>
            <person name="Kume K."/>
            <person name="Takagi M."/>
            <person name="Nakayama T."/>
            <person name="Kamikawa R."/>
            <person name="Inagaki Y."/>
            <person name="Hashimoto T."/>
        </authorList>
    </citation>
    <scope>NUCLEOTIDE SEQUENCE [LARGE SCALE GENOMIC DNA]</scope>
    <source>
        <strain evidence="1">NY0173</strain>
    </source>
</reference>
<evidence type="ECO:0000313" key="2">
    <source>
        <dbReference type="Proteomes" id="UP000265618"/>
    </source>
</evidence>
<keyword evidence="2" id="KW-1185">Reference proteome</keyword>
<protein>
    <submittedName>
        <fullName evidence="1">Uncharacterized protein</fullName>
    </submittedName>
</protein>
<feature type="non-terminal residue" evidence="1">
    <location>
        <position position="1"/>
    </location>
</feature>
<evidence type="ECO:0000313" key="1">
    <source>
        <dbReference type="EMBL" id="GCA63037.1"/>
    </source>
</evidence>